<evidence type="ECO:0000313" key="3">
    <source>
        <dbReference type="Proteomes" id="UP001163846"/>
    </source>
</evidence>
<organism evidence="2 3">
    <name type="scientific">Lentinula raphanica</name>
    <dbReference type="NCBI Taxonomy" id="153919"/>
    <lineage>
        <taxon>Eukaryota</taxon>
        <taxon>Fungi</taxon>
        <taxon>Dikarya</taxon>
        <taxon>Basidiomycota</taxon>
        <taxon>Agaricomycotina</taxon>
        <taxon>Agaricomycetes</taxon>
        <taxon>Agaricomycetidae</taxon>
        <taxon>Agaricales</taxon>
        <taxon>Marasmiineae</taxon>
        <taxon>Omphalotaceae</taxon>
        <taxon>Lentinula</taxon>
    </lineage>
</organism>
<name>A0AA38NZR4_9AGAR</name>
<dbReference type="InterPro" id="IPR046528">
    <property type="entry name" value="DUF6593"/>
</dbReference>
<evidence type="ECO:0000259" key="1">
    <source>
        <dbReference type="Pfam" id="PF20236"/>
    </source>
</evidence>
<comment type="caution">
    <text evidence="2">The sequence shown here is derived from an EMBL/GenBank/DDBJ whole genome shotgun (WGS) entry which is preliminary data.</text>
</comment>
<proteinExistence type="predicted"/>
<dbReference type="AlphaFoldDB" id="A0AA38NZR4"/>
<keyword evidence="3" id="KW-1185">Reference proteome</keyword>
<dbReference type="Proteomes" id="UP001163846">
    <property type="component" value="Unassembled WGS sequence"/>
</dbReference>
<protein>
    <recommendedName>
        <fullName evidence="1">DUF6593 domain-containing protein</fullName>
    </recommendedName>
</protein>
<feature type="domain" description="DUF6593" evidence="1">
    <location>
        <begin position="25"/>
        <end position="164"/>
    </location>
</feature>
<dbReference type="Pfam" id="PF20236">
    <property type="entry name" value="DUF6593"/>
    <property type="match status" value="1"/>
</dbReference>
<sequence>MEFTLSDFHPSKSTFYLVTQNGSTEPMFIASMGHGLTGRRHTTIHQVGQGVNANGPSVGDIHLKMLGGDRVVVRGSEMRIVDHGFSWKSIKFIASNGQIYKWKASGTRNFNLETHQGQMIAVFAGGHRHLFSSNEQATLRIYNSRELALEDIITTLVYVTRRREVTKASEAAAG</sequence>
<gene>
    <name evidence="2" type="ORF">F5878DRAFT_398301</name>
</gene>
<dbReference type="EMBL" id="MU806658">
    <property type="protein sequence ID" value="KAJ3833645.1"/>
    <property type="molecule type" value="Genomic_DNA"/>
</dbReference>
<accession>A0AA38NZR4</accession>
<evidence type="ECO:0000313" key="2">
    <source>
        <dbReference type="EMBL" id="KAJ3833645.1"/>
    </source>
</evidence>
<reference evidence="2" key="1">
    <citation type="submission" date="2022-08" db="EMBL/GenBank/DDBJ databases">
        <authorList>
            <consortium name="DOE Joint Genome Institute"/>
            <person name="Min B."/>
            <person name="Riley R."/>
            <person name="Sierra-Patev S."/>
            <person name="Naranjo-Ortiz M."/>
            <person name="Looney B."/>
            <person name="Konkel Z."/>
            <person name="Slot J.C."/>
            <person name="Sakamoto Y."/>
            <person name="Steenwyk J.L."/>
            <person name="Rokas A."/>
            <person name="Carro J."/>
            <person name="Camarero S."/>
            <person name="Ferreira P."/>
            <person name="Molpeceres G."/>
            <person name="Ruiz-Duenas F.J."/>
            <person name="Serrano A."/>
            <person name="Henrissat B."/>
            <person name="Drula E."/>
            <person name="Hughes K.W."/>
            <person name="Mata J.L."/>
            <person name="Ishikawa N.K."/>
            <person name="Vargas-Isla R."/>
            <person name="Ushijima S."/>
            <person name="Smith C.A."/>
            <person name="Ahrendt S."/>
            <person name="Andreopoulos W."/>
            <person name="He G."/>
            <person name="Labutti K."/>
            <person name="Lipzen A."/>
            <person name="Ng V."/>
            <person name="Sandor L."/>
            <person name="Barry K."/>
            <person name="Martinez A.T."/>
            <person name="Xiao Y."/>
            <person name="Gibbons J.G."/>
            <person name="Terashima K."/>
            <person name="Hibbett D.S."/>
            <person name="Grigoriev I.V."/>
        </authorList>
    </citation>
    <scope>NUCLEOTIDE SEQUENCE</scope>
    <source>
        <strain evidence="2">TFB9207</strain>
    </source>
</reference>